<name>A0A6C2CJZ8_9RHOO</name>
<dbReference type="RefSeq" id="WP_148580921.1">
    <property type="nucleotide sequence ID" value="NZ_SDKK01000024.1"/>
</dbReference>
<evidence type="ECO:0000313" key="10">
    <source>
        <dbReference type="Proteomes" id="UP000389128"/>
    </source>
</evidence>
<dbReference type="GO" id="GO:0008409">
    <property type="term" value="F:5'-3' exonuclease activity"/>
    <property type="evidence" value="ECO:0007669"/>
    <property type="project" value="InterPro"/>
</dbReference>
<keyword evidence="4" id="KW-0378">Hydrolase</keyword>
<dbReference type="Gene3D" id="3.10.310.30">
    <property type="match status" value="1"/>
</dbReference>
<dbReference type="NCBIfam" id="TIGR00644">
    <property type="entry name" value="recJ"/>
    <property type="match status" value="1"/>
</dbReference>
<dbReference type="SUPFAM" id="SSF64182">
    <property type="entry name" value="DHH phosphoesterases"/>
    <property type="match status" value="1"/>
</dbReference>
<evidence type="ECO:0000256" key="4">
    <source>
        <dbReference type="ARBA" id="ARBA00022801"/>
    </source>
</evidence>
<comment type="similarity">
    <text evidence="1">Belongs to the RecJ family.</text>
</comment>
<dbReference type="InterPro" id="IPR038763">
    <property type="entry name" value="DHH_sf"/>
</dbReference>
<feature type="domain" description="RecJ OB" evidence="8">
    <location>
        <begin position="462"/>
        <end position="559"/>
    </location>
</feature>
<dbReference type="PANTHER" id="PTHR30255">
    <property type="entry name" value="SINGLE-STRANDED-DNA-SPECIFIC EXONUCLEASE RECJ"/>
    <property type="match status" value="1"/>
</dbReference>
<dbReference type="InterPro" id="IPR041122">
    <property type="entry name" value="RecJ_OB"/>
</dbReference>
<evidence type="ECO:0000256" key="2">
    <source>
        <dbReference type="ARBA" id="ARBA00019841"/>
    </source>
</evidence>
<feature type="domain" description="DHHA1" evidence="7">
    <location>
        <begin position="354"/>
        <end position="447"/>
    </location>
</feature>
<protein>
    <recommendedName>
        <fullName evidence="2">Single-stranded-DNA-specific exonuclease RecJ</fullName>
    </recommendedName>
</protein>
<dbReference type="OrthoDB" id="9809852at2"/>
<keyword evidence="5 9" id="KW-0269">Exonuclease</keyword>
<evidence type="ECO:0000259" key="6">
    <source>
        <dbReference type="Pfam" id="PF01368"/>
    </source>
</evidence>
<comment type="caution">
    <text evidence="9">The sequence shown here is derived from an EMBL/GenBank/DDBJ whole genome shotgun (WGS) entry which is preliminary data.</text>
</comment>
<dbReference type="Pfam" id="PF17768">
    <property type="entry name" value="RecJ_OB"/>
    <property type="match status" value="1"/>
</dbReference>
<reference evidence="9 10" key="1">
    <citation type="submission" date="2019-01" db="EMBL/GenBank/DDBJ databases">
        <title>Zoogloea oleivorans genome sequencing and assembly.</title>
        <authorList>
            <person name="Tancsics A."/>
            <person name="Farkas M."/>
            <person name="Kriszt B."/>
            <person name="Maroti G."/>
            <person name="Horvath B."/>
        </authorList>
    </citation>
    <scope>NUCLEOTIDE SEQUENCE [LARGE SCALE GENOMIC DNA]</scope>
    <source>
        <strain evidence="9 10">Buc</strain>
    </source>
</reference>
<sequence length="563" mass="61154">MTRILPRPVPIRAVTRLLEAGTHPLLARIYAARGIENREELDYSLKSLLPPTQLKGVREAAEILADAIEAGARMIIVADYDCDGATACAVGIRALRAFGADVGYLVPNRFEYGYGLTPAIVELAAKMEPDLLITVDNGIASVEGVAAAREHGIATVITDHHLPGDELPEADVIVNPNQPGCAFPSKALAGVGVMFYTMLALRAELRERGAFEGKTEPNLAELLDLVALGTVADVVKLDHNNRILVSQGLQRMRADRMQPGIRALFAAAGRDAARATTFDMGFALGPRLNAAGRLADMSLGIECLITDDISRALNIAQELDKLNRERRAIEADMQEGAMAELDGIDPGTRSTLTLFEAEWHQGVIGILAGRIKEKFHRPTIAFARGNEGELKGSGRSIPGLHLRDALDLVTKQAPDLILKFGGHAMAAGLTIRENDLARFQALFESVVHGLIDPADLTRNLETDGALEDSLYSLETARLLEREIWGQGFAAPVFDDTFRVENQRILKDKHLKLQLRKGSTRIDAIQFNHAAQAGPSIHAAFRLAVNEYNGVSSIQLMLEHFETA</sequence>
<evidence type="ECO:0000259" key="7">
    <source>
        <dbReference type="Pfam" id="PF02272"/>
    </source>
</evidence>
<evidence type="ECO:0000256" key="5">
    <source>
        <dbReference type="ARBA" id="ARBA00022839"/>
    </source>
</evidence>
<accession>A0A6C2CJZ8</accession>
<keyword evidence="10" id="KW-1185">Reference proteome</keyword>
<dbReference type="FunFam" id="3.90.1640.30:FF:000001">
    <property type="entry name" value="Single-stranded-DNA-specific exonuclease RecJ"/>
    <property type="match status" value="1"/>
</dbReference>
<dbReference type="Pfam" id="PF02272">
    <property type="entry name" value="DHHA1"/>
    <property type="match status" value="1"/>
</dbReference>
<dbReference type="Proteomes" id="UP000389128">
    <property type="component" value="Unassembled WGS sequence"/>
</dbReference>
<dbReference type="InterPro" id="IPR051673">
    <property type="entry name" value="SSDNA_exonuclease_RecJ"/>
</dbReference>
<dbReference type="GO" id="GO:0003676">
    <property type="term" value="F:nucleic acid binding"/>
    <property type="evidence" value="ECO:0007669"/>
    <property type="project" value="InterPro"/>
</dbReference>
<dbReference type="GO" id="GO:0006281">
    <property type="term" value="P:DNA repair"/>
    <property type="evidence" value="ECO:0007669"/>
    <property type="project" value="InterPro"/>
</dbReference>
<dbReference type="AlphaFoldDB" id="A0A6C2CJZ8"/>
<evidence type="ECO:0000313" key="9">
    <source>
        <dbReference type="EMBL" id="TYC53946.1"/>
    </source>
</evidence>
<feature type="domain" description="DDH" evidence="6">
    <location>
        <begin position="74"/>
        <end position="230"/>
    </location>
</feature>
<dbReference type="PANTHER" id="PTHR30255:SF2">
    <property type="entry name" value="SINGLE-STRANDED-DNA-SPECIFIC EXONUCLEASE RECJ"/>
    <property type="match status" value="1"/>
</dbReference>
<dbReference type="Gene3D" id="3.90.1640.30">
    <property type="match status" value="1"/>
</dbReference>
<gene>
    <name evidence="9" type="primary">recJ</name>
    <name evidence="9" type="ORF">ETQ85_20360</name>
</gene>
<dbReference type="InterPro" id="IPR003156">
    <property type="entry name" value="DHHA1_dom"/>
</dbReference>
<organism evidence="9 10">
    <name type="scientific">Zoogloea oleivorans</name>
    <dbReference type="NCBI Taxonomy" id="1552750"/>
    <lineage>
        <taxon>Bacteria</taxon>
        <taxon>Pseudomonadati</taxon>
        <taxon>Pseudomonadota</taxon>
        <taxon>Betaproteobacteria</taxon>
        <taxon>Rhodocyclales</taxon>
        <taxon>Zoogloeaceae</taxon>
        <taxon>Zoogloea</taxon>
    </lineage>
</organism>
<dbReference type="GO" id="GO:0006310">
    <property type="term" value="P:DNA recombination"/>
    <property type="evidence" value="ECO:0007669"/>
    <property type="project" value="InterPro"/>
</dbReference>
<evidence type="ECO:0000256" key="1">
    <source>
        <dbReference type="ARBA" id="ARBA00005915"/>
    </source>
</evidence>
<dbReference type="InterPro" id="IPR004610">
    <property type="entry name" value="RecJ"/>
</dbReference>
<dbReference type="Pfam" id="PF01368">
    <property type="entry name" value="DHH"/>
    <property type="match status" value="1"/>
</dbReference>
<dbReference type="InterPro" id="IPR001667">
    <property type="entry name" value="DDH_dom"/>
</dbReference>
<dbReference type="EMBL" id="SDKK01000024">
    <property type="protein sequence ID" value="TYC53946.1"/>
    <property type="molecule type" value="Genomic_DNA"/>
</dbReference>
<evidence type="ECO:0000256" key="3">
    <source>
        <dbReference type="ARBA" id="ARBA00022722"/>
    </source>
</evidence>
<keyword evidence="3" id="KW-0540">Nuclease</keyword>
<proteinExistence type="inferred from homology"/>
<evidence type="ECO:0000259" key="8">
    <source>
        <dbReference type="Pfam" id="PF17768"/>
    </source>
</evidence>